<evidence type="ECO:0000256" key="1">
    <source>
        <dbReference type="SAM" id="Phobius"/>
    </source>
</evidence>
<feature type="transmembrane region" description="Helical" evidence="1">
    <location>
        <begin position="48"/>
        <end position="69"/>
    </location>
</feature>
<evidence type="ECO:0000313" key="2">
    <source>
        <dbReference type="EMBL" id="MBW6530129.1"/>
    </source>
</evidence>
<keyword evidence="1" id="KW-0472">Membrane</keyword>
<accession>A0ABS7BKI9</accession>
<feature type="transmembrane region" description="Helical" evidence="1">
    <location>
        <begin position="12"/>
        <end position="36"/>
    </location>
</feature>
<dbReference type="RefSeq" id="WP_219747531.1">
    <property type="nucleotide sequence ID" value="NZ_JAHXZN010000001.1"/>
</dbReference>
<evidence type="ECO:0008006" key="4">
    <source>
        <dbReference type="Google" id="ProtNLM"/>
    </source>
</evidence>
<reference evidence="2 3" key="1">
    <citation type="submission" date="2021-07" db="EMBL/GenBank/DDBJ databases">
        <title>Sphingomonas sp.</title>
        <authorList>
            <person name="Feng G."/>
            <person name="Li J."/>
            <person name="Pan M."/>
        </authorList>
    </citation>
    <scope>NUCLEOTIDE SEQUENCE [LARGE SCALE GENOMIC DNA]</scope>
    <source>
        <strain evidence="2 3">RRHST34</strain>
    </source>
</reference>
<organism evidence="2 3">
    <name type="scientific">Sphingomonas citri</name>
    <dbReference type="NCBI Taxonomy" id="2862499"/>
    <lineage>
        <taxon>Bacteria</taxon>
        <taxon>Pseudomonadati</taxon>
        <taxon>Pseudomonadota</taxon>
        <taxon>Alphaproteobacteria</taxon>
        <taxon>Sphingomonadales</taxon>
        <taxon>Sphingomonadaceae</taxon>
        <taxon>Sphingomonas</taxon>
    </lineage>
</organism>
<keyword evidence="1" id="KW-0812">Transmembrane</keyword>
<dbReference type="EMBL" id="JAHXZN010000001">
    <property type="protein sequence ID" value="MBW6530129.1"/>
    <property type="molecule type" value="Genomic_DNA"/>
</dbReference>
<evidence type="ECO:0000313" key="3">
    <source>
        <dbReference type="Proteomes" id="UP000759103"/>
    </source>
</evidence>
<protein>
    <recommendedName>
        <fullName evidence="4">Iron transporter</fullName>
    </recommendedName>
</protein>
<keyword evidence="3" id="KW-1185">Reference proteome</keyword>
<dbReference type="Proteomes" id="UP000759103">
    <property type="component" value="Unassembled WGS sequence"/>
</dbReference>
<feature type="transmembrane region" description="Helical" evidence="1">
    <location>
        <begin position="76"/>
        <end position="95"/>
    </location>
</feature>
<keyword evidence="1" id="KW-1133">Transmembrane helix</keyword>
<gene>
    <name evidence="2" type="ORF">KZ820_05220</name>
</gene>
<sequence>MPRRRVLIRPAALAMLARCTTALLGGYAATAGLVSLVSRLLPVSRAEATAWGMITSFLVYAVIGLWCFHEPKLVRVAALVWGVAALAGGAVWLIGARA</sequence>
<comment type="caution">
    <text evidence="2">The sequence shown here is derived from an EMBL/GenBank/DDBJ whole genome shotgun (WGS) entry which is preliminary data.</text>
</comment>
<proteinExistence type="predicted"/>
<name>A0ABS7BKI9_9SPHN</name>